<proteinExistence type="predicted"/>
<name>A0A3G5FI83_TETHA</name>
<feature type="transmembrane region" description="Helical" evidence="1">
    <location>
        <begin position="179"/>
        <end position="199"/>
    </location>
</feature>
<reference evidence="2 3" key="1">
    <citation type="journal article" date="2012" name="Int. J. Syst. Evol. Microbiol.">
        <title>Characterization of Tetragenococcus strains from sugar thick juice reveals a novel species, Tetragenococcus osmophilus sp. nov., and divides Tetragenococcus halophilus into two subspecies, T. halophilus subsp. halophilus subsp. nov. and T. halophilus subsp. flandriensis subsp. nov.</title>
        <authorList>
            <person name="Juste A."/>
            <person name="Van Trappen S."/>
            <person name="Verreth C."/>
            <person name="Cleenwerck I."/>
            <person name="De Vos P."/>
            <person name="Lievens B."/>
            <person name="Willems K.A."/>
        </authorList>
    </citation>
    <scope>NUCLEOTIDE SEQUENCE [LARGE SCALE GENOMIC DNA]</scope>
    <source>
        <strain evidence="2 3">LMG 26042</strain>
    </source>
</reference>
<feature type="transmembrane region" description="Helical" evidence="1">
    <location>
        <begin position="111"/>
        <end position="139"/>
    </location>
</feature>
<protein>
    <submittedName>
        <fullName evidence="2">Uncharacterized protein</fullName>
    </submittedName>
</protein>
<evidence type="ECO:0000313" key="3">
    <source>
        <dbReference type="Proteomes" id="UP000280475"/>
    </source>
</evidence>
<dbReference type="AlphaFoldDB" id="A0A3G5FI83"/>
<evidence type="ECO:0000313" key="2">
    <source>
        <dbReference type="EMBL" id="AYW50030.1"/>
    </source>
</evidence>
<keyword evidence="1" id="KW-0812">Transmembrane</keyword>
<organism evidence="2 3">
    <name type="scientific">Tetragenococcus halophilus</name>
    <name type="common">Pediococcus halophilus</name>
    <dbReference type="NCBI Taxonomy" id="51669"/>
    <lineage>
        <taxon>Bacteria</taxon>
        <taxon>Bacillati</taxon>
        <taxon>Bacillota</taxon>
        <taxon>Bacilli</taxon>
        <taxon>Lactobacillales</taxon>
        <taxon>Enterococcaceae</taxon>
        <taxon>Tetragenococcus</taxon>
    </lineage>
</organism>
<feature type="transmembrane region" description="Helical" evidence="1">
    <location>
        <begin position="211"/>
        <end position="230"/>
    </location>
</feature>
<feature type="transmembrane region" description="Helical" evidence="1">
    <location>
        <begin position="17"/>
        <end position="36"/>
    </location>
</feature>
<evidence type="ECO:0000256" key="1">
    <source>
        <dbReference type="SAM" id="Phobius"/>
    </source>
</evidence>
<feature type="transmembrane region" description="Helical" evidence="1">
    <location>
        <begin position="242"/>
        <end position="265"/>
    </location>
</feature>
<dbReference type="Proteomes" id="UP000280475">
    <property type="component" value="Chromosome"/>
</dbReference>
<accession>A0A3G5FI83</accession>
<keyword evidence="1" id="KW-0472">Membrane</keyword>
<sequence length="271" mass="30416">MTKLLNLITDELKRAKVFYFLLMAFVLVTEGIMVLGNVRTSYMAIASGNTSDYPFPITNLASAFDDNMAFTMIIGATGFALLAYSVFSWIRDWHFQGNFIYRLLTLPGNRAPIAYAKLISTLIMMAGILILQLVVFYVANAAFSIMFADSYTTIPVLIQLATKMQTSLVLFPPYLGQTFLTYGGGLWFLFTLMNSMIILLSAKGYTWTRTLLTIVIYWVVSIALVYLMGFSTLTMPLTATEGTIIVLVFIYAANMINGYMMSWLMNHYVSI</sequence>
<feature type="transmembrane region" description="Helical" evidence="1">
    <location>
        <begin position="68"/>
        <end position="90"/>
    </location>
</feature>
<gene>
    <name evidence="2" type="ORF">C7H83_05910</name>
</gene>
<dbReference type="EMBL" id="CP027768">
    <property type="protein sequence ID" value="AYW50030.1"/>
    <property type="molecule type" value="Genomic_DNA"/>
</dbReference>
<keyword evidence="1" id="KW-1133">Transmembrane helix</keyword>